<name>A0A1W6YGJ4_9BORD</name>
<evidence type="ECO:0000313" key="1">
    <source>
        <dbReference type="EMBL" id="ARP80162.1"/>
    </source>
</evidence>
<dbReference type="KEGG" id="bgv:CAL12_04505"/>
<evidence type="ECO:0000313" key="2">
    <source>
        <dbReference type="Proteomes" id="UP000194151"/>
    </source>
</evidence>
<keyword evidence="2" id="KW-1185">Reference proteome</keyword>
<dbReference type="RefSeq" id="WP_086063393.1">
    <property type="nucleotide sequence ID" value="NZ_CP021108.1"/>
</dbReference>
<dbReference type="Proteomes" id="UP000194151">
    <property type="component" value="Chromosome"/>
</dbReference>
<dbReference type="InterPro" id="IPR012340">
    <property type="entry name" value="NA-bd_OB-fold"/>
</dbReference>
<protein>
    <submittedName>
        <fullName evidence="1">Uncharacterized protein</fullName>
    </submittedName>
</protein>
<organism evidence="1 2">
    <name type="scientific">Bordetella genomosp. 8</name>
    <dbReference type="NCBI Taxonomy" id="1416806"/>
    <lineage>
        <taxon>Bacteria</taxon>
        <taxon>Pseudomonadati</taxon>
        <taxon>Pseudomonadota</taxon>
        <taxon>Betaproteobacteria</taxon>
        <taxon>Burkholderiales</taxon>
        <taxon>Alcaligenaceae</taxon>
        <taxon>Bordetella</taxon>
    </lineage>
</organism>
<dbReference type="AlphaFoldDB" id="A0A1W6YGJ4"/>
<dbReference type="STRING" id="1416806.CAL12_04505"/>
<dbReference type="EMBL" id="CP021108">
    <property type="protein sequence ID" value="ARP80162.1"/>
    <property type="molecule type" value="Genomic_DNA"/>
</dbReference>
<sequence>MQTHIASQRDAGCGHGFIMPAGDGGDLYAEYSAAESVVAAMPDEPRKITFSIGQGPKGPQTANIRML</sequence>
<gene>
    <name evidence="1" type="ORF">CAL12_04505</name>
</gene>
<proteinExistence type="predicted"/>
<dbReference type="Gene3D" id="2.40.50.140">
    <property type="entry name" value="Nucleic acid-binding proteins"/>
    <property type="match status" value="1"/>
</dbReference>
<reference evidence="1 2" key="1">
    <citation type="submission" date="2017-05" db="EMBL/GenBank/DDBJ databases">
        <title>Complete and WGS of Bordetella genogroups.</title>
        <authorList>
            <person name="Spilker T."/>
            <person name="LiPuma J."/>
        </authorList>
    </citation>
    <scope>NUCLEOTIDE SEQUENCE [LARGE SCALE GENOMIC DNA]</scope>
    <source>
        <strain evidence="1 2">AU19157</strain>
    </source>
</reference>
<dbReference type="SUPFAM" id="SSF50249">
    <property type="entry name" value="Nucleic acid-binding proteins"/>
    <property type="match status" value="1"/>
</dbReference>
<accession>A0A1W6YGJ4</accession>